<dbReference type="SUPFAM" id="SSF51735">
    <property type="entry name" value="NAD(P)-binding Rossmann-fold domains"/>
    <property type="match status" value="1"/>
</dbReference>
<organism evidence="3 4">
    <name type="scientific">Tolypocladium ophioglossoides (strain CBS 100239)</name>
    <name type="common">Snaketongue truffleclub</name>
    <name type="synonym">Elaphocordyceps ophioglossoides</name>
    <dbReference type="NCBI Taxonomy" id="1163406"/>
    <lineage>
        <taxon>Eukaryota</taxon>
        <taxon>Fungi</taxon>
        <taxon>Dikarya</taxon>
        <taxon>Ascomycota</taxon>
        <taxon>Pezizomycotina</taxon>
        <taxon>Sordariomycetes</taxon>
        <taxon>Hypocreomycetidae</taxon>
        <taxon>Hypocreales</taxon>
        <taxon>Ophiocordycipitaceae</taxon>
        <taxon>Tolypocladium</taxon>
    </lineage>
</organism>
<dbReference type="PRINTS" id="PR00081">
    <property type="entry name" value="GDHRDH"/>
</dbReference>
<dbReference type="AlphaFoldDB" id="A0A0L0NHV9"/>
<sequence length="233" mass="24841">MHHSRIGQATALAFAKHGITRLALADVNPDALTASIAALEESCPQVEEVLPLRMDVRKSGEIKEGVARAAAKFGRIDIARVIDINLNGAYRCHKEEIGVMVGQEDLGFRQGRGVIINVASVYGLVGPQNPIHQSAYAAAKHGVLGLTKAEANSYASDNIRINAICSGYVTTPLIMDHLAADPQSPVHQQVDLTPMKRMATAEEVAENIVFLASPMSSFMHGAAIVVDGGFTSF</sequence>
<accession>A0A0L0NHV9</accession>
<dbReference type="STRING" id="1163406.A0A0L0NHV9"/>
<dbReference type="InterPro" id="IPR002347">
    <property type="entry name" value="SDR_fam"/>
</dbReference>
<evidence type="ECO:0000313" key="3">
    <source>
        <dbReference type="EMBL" id="KND93722.1"/>
    </source>
</evidence>
<comment type="caution">
    <text evidence="3">The sequence shown here is derived from an EMBL/GenBank/DDBJ whole genome shotgun (WGS) entry which is preliminary data.</text>
</comment>
<gene>
    <name evidence="3" type="ORF">TOPH_01896</name>
</gene>
<dbReference type="EMBL" id="LFRF01000003">
    <property type="protein sequence ID" value="KND93722.1"/>
    <property type="molecule type" value="Genomic_DNA"/>
</dbReference>
<proteinExistence type="inferred from homology"/>
<dbReference type="Gene3D" id="3.40.50.720">
    <property type="entry name" value="NAD(P)-binding Rossmann-like Domain"/>
    <property type="match status" value="2"/>
</dbReference>
<dbReference type="PANTHER" id="PTHR24321:SF12">
    <property type="entry name" value="SHORT-CHAIN DEHYDROGENASE_REDUCTASE FAMILY, PUTATIVE (AFU_ORTHOLOGUE AFUA_5G14340)-RELATED"/>
    <property type="match status" value="1"/>
</dbReference>
<comment type="similarity">
    <text evidence="1">Belongs to the short-chain dehydrogenases/reductases (SDR) family.</text>
</comment>
<protein>
    <submittedName>
        <fullName evidence="3">Levodione reductase</fullName>
    </submittedName>
</protein>
<dbReference type="Pfam" id="PF13561">
    <property type="entry name" value="adh_short_C2"/>
    <property type="match status" value="2"/>
</dbReference>
<dbReference type="GO" id="GO:0016491">
    <property type="term" value="F:oxidoreductase activity"/>
    <property type="evidence" value="ECO:0007669"/>
    <property type="project" value="UniProtKB-KW"/>
</dbReference>
<evidence type="ECO:0000256" key="2">
    <source>
        <dbReference type="ARBA" id="ARBA00023002"/>
    </source>
</evidence>
<keyword evidence="2" id="KW-0560">Oxidoreductase</keyword>
<dbReference type="PANTHER" id="PTHR24321">
    <property type="entry name" value="DEHYDROGENASES, SHORT CHAIN"/>
    <property type="match status" value="1"/>
</dbReference>
<dbReference type="Proteomes" id="UP000036947">
    <property type="component" value="Unassembled WGS sequence"/>
</dbReference>
<reference evidence="3 4" key="1">
    <citation type="journal article" date="2015" name="BMC Genomics">
        <title>The genome of the truffle-parasite Tolypocladium ophioglossoides and the evolution of antifungal peptaibiotics.</title>
        <authorList>
            <person name="Quandt C.A."/>
            <person name="Bushley K.E."/>
            <person name="Spatafora J.W."/>
        </authorList>
    </citation>
    <scope>NUCLEOTIDE SEQUENCE [LARGE SCALE GENOMIC DNA]</scope>
    <source>
        <strain evidence="3 4">CBS 100239</strain>
    </source>
</reference>
<evidence type="ECO:0000313" key="4">
    <source>
        <dbReference type="Proteomes" id="UP000036947"/>
    </source>
</evidence>
<evidence type="ECO:0000256" key="1">
    <source>
        <dbReference type="ARBA" id="ARBA00006484"/>
    </source>
</evidence>
<name>A0A0L0NHV9_TOLOC</name>
<dbReference type="InterPro" id="IPR036291">
    <property type="entry name" value="NAD(P)-bd_dom_sf"/>
</dbReference>
<dbReference type="OrthoDB" id="5840532at2759"/>
<keyword evidence="4" id="KW-1185">Reference proteome</keyword>